<dbReference type="InterPro" id="IPR027417">
    <property type="entry name" value="P-loop_NTPase"/>
</dbReference>
<evidence type="ECO:0000313" key="2">
    <source>
        <dbReference type="EMBL" id="KAL2274182.1"/>
    </source>
</evidence>
<evidence type="ECO:0000259" key="1">
    <source>
        <dbReference type="Pfam" id="PF00004"/>
    </source>
</evidence>
<organism evidence="2 3">
    <name type="scientific">Diaporthe vaccinii</name>
    <dbReference type="NCBI Taxonomy" id="105482"/>
    <lineage>
        <taxon>Eukaryota</taxon>
        <taxon>Fungi</taxon>
        <taxon>Dikarya</taxon>
        <taxon>Ascomycota</taxon>
        <taxon>Pezizomycotina</taxon>
        <taxon>Sordariomycetes</taxon>
        <taxon>Sordariomycetidae</taxon>
        <taxon>Diaporthales</taxon>
        <taxon>Diaporthaceae</taxon>
        <taxon>Diaporthe</taxon>
        <taxon>Diaporthe eres species complex</taxon>
    </lineage>
</organism>
<dbReference type="Pfam" id="PF00004">
    <property type="entry name" value="AAA"/>
    <property type="match status" value="1"/>
</dbReference>
<feature type="domain" description="ATPase AAA-type core" evidence="1">
    <location>
        <begin position="174"/>
        <end position="203"/>
    </location>
</feature>
<protein>
    <recommendedName>
        <fullName evidence="1">ATPase AAA-type core domain-containing protein</fullName>
    </recommendedName>
</protein>
<proteinExistence type="predicted"/>
<dbReference type="PANTHER" id="PTHR46411">
    <property type="entry name" value="FAMILY ATPASE, PUTATIVE-RELATED"/>
    <property type="match status" value="1"/>
</dbReference>
<dbReference type="PANTHER" id="PTHR46411:SF3">
    <property type="entry name" value="AAA+ ATPASE DOMAIN-CONTAINING PROTEIN"/>
    <property type="match status" value="1"/>
</dbReference>
<dbReference type="Gene3D" id="3.40.50.300">
    <property type="entry name" value="P-loop containing nucleotide triphosphate hydrolases"/>
    <property type="match status" value="1"/>
</dbReference>
<reference evidence="2 3" key="1">
    <citation type="submission" date="2024-03" db="EMBL/GenBank/DDBJ databases">
        <title>A high-quality draft genome sequence of Diaporthe vaccinii, a causative agent of upright dieback and viscid rot disease in cranberry plants.</title>
        <authorList>
            <person name="Sarrasin M."/>
            <person name="Lang B.F."/>
            <person name="Burger G."/>
        </authorList>
    </citation>
    <scope>NUCLEOTIDE SEQUENCE [LARGE SCALE GENOMIC DNA]</scope>
    <source>
        <strain evidence="2 3">IS7</strain>
    </source>
</reference>
<dbReference type="InterPro" id="IPR003959">
    <property type="entry name" value="ATPase_AAA_core"/>
</dbReference>
<keyword evidence="3" id="KW-1185">Reference proteome</keyword>
<dbReference type="SUPFAM" id="SSF52540">
    <property type="entry name" value="P-loop containing nucleoside triphosphate hydrolases"/>
    <property type="match status" value="1"/>
</dbReference>
<evidence type="ECO:0000313" key="3">
    <source>
        <dbReference type="Proteomes" id="UP001600888"/>
    </source>
</evidence>
<name>A0ABR4DV46_9PEZI</name>
<sequence>MELVVHMRGSLNLSAGWTRSKRIKERKALIERGDKWLQLRGRHIQEYRGHAVNGGDHAYGKFNSHGRVVLDPVTFDQVRPNNSLVPRIALSLSDFTDEHKLLVDPVLYGFSLRNKIWGGFAVSSLTDVLWENEIIDSLVIPEDQKDFVRTLVESHLNSGFEDIVRDKGKGLVGLLSGPPGVGKTLTAEAVAEIARRPLYMVSSDIVSTLLLKAGFTSPSTIRTWIWMLAEPFGGCS</sequence>
<accession>A0ABR4DV46</accession>
<dbReference type="EMBL" id="JBAWTH010000164">
    <property type="protein sequence ID" value="KAL2274182.1"/>
    <property type="molecule type" value="Genomic_DNA"/>
</dbReference>
<dbReference type="Proteomes" id="UP001600888">
    <property type="component" value="Unassembled WGS sequence"/>
</dbReference>
<comment type="caution">
    <text evidence="2">The sequence shown here is derived from an EMBL/GenBank/DDBJ whole genome shotgun (WGS) entry which is preliminary data.</text>
</comment>
<gene>
    <name evidence="2" type="ORF">FJTKL_03589</name>
</gene>